<dbReference type="GO" id="GO:0016020">
    <property type="term" value="C:membrane"/>
    <property type="evidence" value="ECO:0007669"/>
    <property type="project" value="InterPro"/>
</dbReference>
<protein>
    <submittedName>
        <fullName evidence="3">Sensor histidine kinase</fullName>
    </submittedName>
</protein>
<evidence type="ECO:0000256" key="1">
    <source>
        <dbReference type="SAM" id="Phobius"/>
    </source>
</evidence>
<evidence type="ECO:0000313" key="3">
    <source>
        <dbReference type="EMBL" id="AXY74503.1"/>
    </source>
</evidence>
<gene>
    <name evidence="3" type="ORF">D3H65_11165</name>
</gene>
<dbReference type="Pfam" id="PF06580">
    <property type="entry name" value="His_kinase"/>
    <property type="match status" value="1"/>
</dbReference>
<sequence>MKSFYIANNRVLTHILFWVGYMAVYTGVHTGDDDMMEYFLYEVQRLPGAMLVAYVNMYLLYPRFFVKRQYAAYTIAAIVLLFVSSVICRIITEKWFEPLFFPTTTYREPIFVWYMLFKSMVWFLSPVLFFTLIIKILQQWFRQERRQQQVEKEKLSAELNFLKAQVHPHFLFNTLNNLYALTLQASPAAPTVVLKLSELMSYMLYDSQANLISLKKEVQHVKNYIELEKLRYNDRLEVSMNVSGDIEQVSIAPLLLIPFVENAFKHGVSNETDNVWVTIDIKAWAGWLSIKVENSYNDTLPAAGESADKNGIGLQNVTRRLNLMYPQAHELVIDKEPGRFSVDLKIKMP</sequence>
<dbReference type="AlphaFoldDB" id="A0A3B7MMH4"/>
<dbReference type="GO" id="GO:0000155">
    <property type="term" value="F:phosphorelay sensor kinase activity"/>
    <property type="evidence" value="ECO:0007669"/>
    <property type="project" value="InterPro"/>
</dbReference>
<dbReference type="SUPFAM" id="SSF55874">
    <property type="entry name" value="ATPase domain of HSP90 chaperone/DNA topoisomerase II/histidine kinase"/>
    <property type="match status" value="1"/>
</dbReference>
<evidence type="ECO:0000259" key="2">
    <source>
        <dbReference type="Pfam" id="PF06580"/>
    </source>
</evidence>
<dbReference type="KEGG" id="pseg:D3H65_11165"/>
<feature type="domain" description="Signal transduction histidine kinase internal region" evidence="2">
    <location>
        <begin position="157"/>
        <end position="236"/>
    </location>
</feature>
<feature type="transmembrane region" description="Helical" evidence="1">
    <location>
        <begin position="12"/>
        <end position="31"/>
    </location>
</feature>
<name>A0A3B7MMH4_9BACT</name>
<dbReference type="PANTHER" id="PTHR34220">
    <property type="entry name" value="SENSOR HISTIDINE KINASE YPDA"/>
    <property type="match status" value="1"/>
</dbReference>
<keyword evidence="3" id="KW-0418">Kinase</keyword>
<dbReference type="InterPro" id="IPR050640">
    <property type="entry name" value="Bact_2-comp_sensor_kinase"/>
</dbReference>
<dbReference type="PANTHER" id="PTHR34220:SF7">
    <property type="entry name" value="SENSOR HISTIDINE KINASE YPDA"/>
    <property type="match status" value="1"/>
</dbReference>
<feature type="transmembrane region" description="Helical" evidence="1">
    <location>
        <begin position="43"/>
        <end position="61"/>
    </location>
</feature>
<dbReference type="Gene3D" id="3.30.565.10">
    <property type="entry name" value="Histidine kinase-like ATPase, C-terminal domain"/>
    <property type="match status" value="1"/>
</dbReference>
<evidence type="ECO:0000313" key="4">
    <source>
        <dbReference type="Proteomes" id="UP000263900"/>
    </source>
</evidence>
<dbReference type="Proteomes" id="UP000263900">
    <property type="component" value="Chromosome"/>
</dbReference>
<keyword evidence="3" id="KW-0808">Transferase</keyword>
<keyword evidence="1" id="KW-1133">Transmembrane helix</keyword>
<dbReference type="OrthoDB" id="9792992at2"/>
<accession>A0A3B7MMH4</accession>
<feature type="transmembrane region" description="Helical" evidence="1">
    <location>
        <begin position="70"/>
        <end position="92"/>
    </location>
</feature>
<proteinExistence type="predicted"/>
<dbReference type="InterPro" id="IPR010559">
    <property type="entry name" value="Sig_transdc_His_kin_internal"/>
</dbReference>
<organism evidence="3 4">
    <name type="scientific">Paraflavitalea soli</name>
    <dbReference type="NCBI Taxonomy" id="2315862"/>
    <lineage>
        <taxon>Bacteria</taxon>
        <taxon>Pseudomonadati</taxon>
        <taxon>Bacteroidota</taxon>
        <taxon>Chitinophagia</taxon>
        <taxon>Chitinophagales</taxon>
        <taxon>Chitinophagaceae</taxon>
        <taxon>Paraflavitalea</taxon>
    </lineage>
</organism>
<dbReference type="EMBL" id="CP032157">
    <property type="protein sequence ID" value="AXY74503.1"/>
    <property type="molecule type" value="Genomic_DNA"/>
</dbReference>
<dbReference type="RefSeq" id="WP_119050390.1">
    <property type="nucleotide sequence ID" value="NZ_CP032157.1"/>
</dbReference>
<reference evidence="3 4" key="1">
    <citation type="submission" date="2018-09" db="EMBL/GenBank/DDBJ databases">
        <title>Genome sequencing of strain 6GH32-13.</title>
        <authorList>
            <person name="Weon H.-Y."/>
            <person name="Heo J."/>
            <person name="Kwon S.-W."/>
        </authorList>
    </citation>
    <scope>NUCLEOTIDE SEQUENCE [LARGE SCALE GENOMIC DNA]</scope>
    <source>
        <strain evidence="3 4">5GH32-13</strain>
    </source>
</reference>
<dbReference type="InterPro" id="IPR036890">
    <property type="entry name" value="HATPase_C_sf"/>
</dbReference>
<keyword evidence="1" id="KW-0812">Transmembrane</keyword>
<keyword evidence="4" id="KW-1185">Reference proteome</keyword>
<feature type="transmembrane region" description="Helical" evidence="1">
    <location>
        <begin position="112"/>
        <end position="137"/>
    </location>
</feature>
<keyword evidence="1" id="KW-0472">Membrane</keyword>